<keyword evidence="8" id="KW-1185">Reference proteome</keyword>
<feature type="transmembrane region" description="Helical" evidence="5">
    <location>
        <begin position="189"/>
        <end position="208"/>
    </location>
</feature>
<keyword evidence="2 5" id="KW-0812">Transmembrane</keyword>
<dbReference type="SUPFAM" id="SSF103481">
    <property type="entry name" value="Multidrug resistance efflux transporter EmrE"/>
    <property type="match status" value="2"/>
</dbReference>
<evidence type="ECO:0000256" key="1">
    <source>
        <dbReference type="ARBA" id="ARBA00004141"/>
    </source>
</evidence>
<feature type="transmembrane region" description="Helical" evidence="5">
    <location>
        <begin position="12"/>
        <end position="31"/>
    </location>
</feature>
<feature type="transmembrane region" description="Helical" evidence="5">
    <location>
        <begin position="150"/>
        <end position="168"/>
    </location>
</feature>
<dbReference type="EMBL" id="JWZX01002431">
    <property type="protein sequence ID" value="KOO29339.1"/>
    <property type="molecule type" value="Genomic_DNA"/>
</dbReference>
<evidence type="ECO:0000256" key="2">
    <source>
        <dbReference type="ARBA" id="ARBA00022692"/>
    </source>
</evidence>
<feature type="transmembrane region" description="Helical" evidence="5">
    <location>
        <begin position="126"/>
        <end position="144"/>
    </location>
</feature>
<keyword evidence="3 5" id="KW-1133">Transmembrane helix</keyword>
<feature type="transmembrane region" description="Helical" evidence="5">
    <location>
        <begin position="220"/>
        <end position="242"/>
    </location>
</feature>
<dbReference type="InterPro" id="IPR050186">
    <property type="entry name" value="TPT_transporter"/>
</dbReference>
<evidence type="ECO:0000313" key="7">
    <source>
        <dbReference type="EMBL" id="KOO29339.1"/>
    </source>
</evidence>
<evidence type="ECO:0000256" key="4">
    <source>
        <dbReference type="ARBA" id="ARBA00023136"/>
    </source>
</evidence>
<accession>A0A0M0JRX3</accession>
<feature type="transmembrane region" description="Helical" evidence="5">
    <location>
        <begin position="79"/>
        <end position="105"/>
    </location>
</feature>
<evidence type="ECO:0000256" key="5">
    <source>
        <dbReference type="SAM" id="Phobius"/>
    </source>
</evidence>
<comment type="caution">
    <text evidence="7">The sequence shown here is derived from an EMBL/GenBank/DDBJ whole genome shotgun (WGS) entry which is preliminary data.</text>
</comment>
<evidence type="ECO:0000259" key="6">
    <source>
        <dbReference type="Pfam" id="PF03151"/>
    </source>
</evidence>
<dbReference type="AlphaFoldDB" id="A0A0M0JRX3"/>
<dbReference type="InterPro" id="IPR037185">
    <property type="entry name" value="EmrE-like"/>
</dbReference>
<keyword evidence="4 5" id="KW-0472">Membrane</keyword>
<organism evidence="7 8">
    <name type="scientific">Chrysochromulina tobinii</name>
    <dbReference type="NCBI Taxonomy" id="1460289"/>
    <lineage>
        <taxon>Eukaryota</taxon>
        <taxon>Haptista</taxon>
        <taxon>Haptophyta</taxon>
        <taxon>Prymnesiophyceae</taxon>
        <taxon>Prymnesiales</taxon>
        <taxon>Chrysochromulinaceae</taxon>
        <taxon>Chrysochromulina</taxon>
    </lineage>
</organism>
<dbReference type="PANTHER" id="PTHR11132">
    <property type="entry name" value="SOLUTE CARRIER FAMILY 35"/>
    <property type="match status" value="1"/>
</dbReference>
<comment type="subcellular location">
    <subcellularLocation>
        <location evidence="1">Membrane</location>
        <topology evidence="1">Multi-pass membrane protein</topology>
    </subcellularLocation>
</comment>
<protein>
    <submittedName>
        <fullName evidence="7">Gdp-mannose transporter gonst3-like protein</fullName>
    </submittedName>
</protein>
<dbReference type="Pfam" id="PF03151">
    <property type="entry name" value="TPT"/>
    <property type="match status" value="1"/>
</dbReference>
<evidence type="ECO:0000313" key="8">
    <source>
        <dbReference type="Proteomes" id="UP000037460"/>
    </source>
</evidence>
<name>A0A0M0JRX3_9EUKA</name>
<dbReference type="OrthoDB" id="417037at2759"/>
<gene>
    <name evidence="7" type="ORF">Ctob_006245</name>
</gene>
<dbReference type="GO" id="GO:0016020">
    <property type="term" value="C:membrane"/>
    <property type="evidence" value="ECO:0007669"/>
    <property type="project" value="UniProtKB-SubCell"/>
</dbReference>
<feature type="domain" description="Sugar phosphate transporter" evidence="6">
    <location>
        <begin position="18"/>
        <end position="295"/>
    </location>
</feature>
<evidence type="ECO:0000256" key="3">
    <source>
        <dbReference type="ARBA" id="ARBA00022989"/>
    </source>
</evidence>
<proteinExistence type="predicted"/>
<sequence length="301" mass="32865">MALKPGDPGYRTALISSCIFFMICSAGMLVVNKLVLRAARLPITVVMIQMAFTVLCLVIFPCGLHFGSLRDVLRWSLSIPILFTIMLASSMLALDHATMGAIIVVRNIAPIVTMVIERIWGERIEINFWAAASLVYVIGGVVLYTSADVSFSAVGMAYMFANMVSAVLERLLQRKMIAVQPIDVSKTGMMLLNNACALVPMWLLLIVFGEHHKWHLLRNLSYLDAALLFFSCIVAVGISYAGINAQGYVSATTFMVLSNLNKFVVVAFGIVVLHEAGSWRAIVGCFMALSGGVIYARTATR</sequence>
<feature type="transmembrane region" description="Helical" evidence="5">
    <location>
        <begin position="254"/>
        <end position="273"/>
    </location>
</feature>
<feature type="transmembrane region" description="Helical" evidence="5">
    <location>
        <begin position="43"/>
        <end position="67"/>
    </location>
</feature>
<reference evidence="8" key="1">
    <citation type="journal article" date="2015" name="PLoS Genet.">
        <title>Genome Sequence and Transcriptome Analyses of Chrysochromulina tobin: Metabolic Tools for Enhanced Algal Fitness in the Prominent Order Prymnesiales (Haptophyceae).</title>
        <authorList>
            <person name="Hovde B.T."/>
            <person name="Deodato C.R."/>
            <person name="Hunsperger H.M."/>
            <person name="Ryken S.A."/>
            <person name="Yost W."/>
            <person name="Jha R.K."/>
            <person name="Patterson J."/>
            <person name="Monnat R.J. Jr."/>
            <person name="Barlow S.B."/>
            <person name="Starkenburg S.R."/>
            <person name="Cattolico R.A."/>
        </authorList>
    </citation>
    <scope>NUCLEOTIDE SEQUENCE</scope>
    <source>
        <strain evidence="8">CCMP291</strain>
    </source>
</reference>
<dbReference type="InterPro" id="IPR004853">
    <property type="entry name" value="Sugar_P_trans_dom"/>
</dbReference>
<dbReference type="Proteomes" id="UP000037460">
    <property type="component" value="Unassembled WGS sequence"/>
</dbReference>
<feature type="transmembrane region" description="Helical" evidence="5">
    <location>
        <begin position="279"/>
        <end position="296"/>
    </location>
</feature>